<dbReference type="Proteomes" id="UP001548189">
    <property type="component" value="Unassembled WGS sequence"/>
</dbReference>
<reference evidence="1 2" key="1">
    <citation type="submission" date="2024-06" db="EMBL/GenBank/DDBJ databases">
        <authorList>
            <person name="Li F."/>
        </authorList>
    </citation>
    <scope>NUCLEOTIDE SEQUENCE [LARGE SCALE GENOMIC DNA]</scope>
    <source>
        <strain evidence="1 2">GXAS 311</strain>
    </source>
</reference>
<evidence type="ECO:0000313" key="1">
    <source>
        <dbReference type="EMBL" id="MET1256169.1"/>
    </source>
</evidence>
<keyword evidence="2" id="KW-1185">Reference proteome</keyword>
<dbReference type="Gene3D" id="3.40.50.300">
    <property type="entry name" value="P-loop containing nucleotide triphosphate hydrolases"/>
    <property type="match status" value="1"/>
</dbReference>
<dbReference type="NCBIfam" id="TIGR00157">
    <property type="entry name" value="ribosome small subunit-dependent GTPase A"/>
    <property type="match status" value="1"/>
</dbReference>
<dbReference type="PANTHER" id="PTHR32120">
    <property type="entry name" value="SMALL RIBOSOMAL SUBUNIT BIOGENESIS GTPASE RSGA"/>
    <property type="match status" value="1"/>
</dbReference>
<gene>
    <name evidence="1" type="primary">rsgA</name>
    <name evidence="1" type="ORF">ABVT43_13600</name>
</gene>
<dbReference type="PANTHER" id="PTHR32120:SF10">
    <property type="entry name" value="SMALL RIBOSOMAL SUBUNIT BIOGENESIS GTPASE RSGA"/>
    <property type="match status" value="1"/>
</dbReference>
<evidence type="ECO:0000313" key="2">
    <source>
        <dbReference type="Proteomes" id="UP001548189"/>
    </source>
</evidence>
<proteinExistence type="inferred from homology"/>
<dbReference type="InterPro" id="IPR030378">
    <property type="entry name" value="G_CP_dom"/>
</dbReference>
<dbReference type="InterPro" id="IPR010914">
    <property type="entry name" value="RsgA_GTPase_dom"/>
</dbReference>
<accession>A0ABV2BW50</accession>
<protein>
    <submittedName>
        <fullName evidence="1">Ribosome small subunit-dependent GTPase A</fullName>
    </submittedName>
</protein>
<dbReference type="CDD" id="cd01854">
    <property type="entry name" value="YjeQ_EngC"/>
    <property type="match status" value="1"/>
</dbReference>
<dbReference type="SUPFAM" id="SSF52540">
    <property type="entry name" value="P-loop containing nucleoside triphosphate hydrolases"/>
    <property type="match status" value="1"/>
</dbReference>
<dbReference type="Gene3D" id="1.10.40.50">
    <property type="entry name" value="Probable gtpase engc, domain 3"/>
    <property type="match status" value="1"/>
</dbReference>
<organism evidence="1 2">
    <name type="scientific">Aliikangiella maris</name>
    <dbReference type="NCBI Taxonomy" id="3162458"/>
    <lineage>
        <taxon>Bacteria</taxon>
        <taxon>Pseudomonadati</taxon>
        <taxon>Pseudomonadota</taxon>
        <taxon>Gammaproteobacteria</taxon>
        <taxon>Oceanospirillales</taxon>
        <taxon>Pleioneaceae</taxon>
        <taxon>Aliikangiella</taxon>
    </lineage>
</organism>
<dbReference type="InterPro" id="IPR027417">
    <property type="entry name" value="P-loop_NTPase"/>
</dbReference>
<dbReference type="HAMAP" id="MF_01820">
    <property type="entry name" value="GTPase_RsgA"/>
    <property type="match status" value="1"/>
</dbReference>
<dbReference type="PROSITE" id="PS50936">
    <property type="entry name" value="ENGC_GTPASE"/>
    <property type="match status" value="1"/>
</dbReference>
<dbReference type="PROSITE" id="PS51721">
    <property type="entry name" value="G_CP"/>
    <property type="match status" value="1"/>
</dbReference>
<dbReference type="InterPro" id="IPR004881">
    <property type="entry name" value="Ribosome_biogen_GTPase_RsgA"/>
</dbReference>
<dbReference type="Pfam" id="PF03193">
    <property type="entry name" value="RsgA_GTPase"/>
    <property type="match status" value="1"/>
</dbReference>
<dbReference type="EMBL" id="JBEVCJ010000017">
    <property type="protein sequence ID" value="MET1256169.1"/>
    <property type="molecule type" value="Genomic_DNA"/>
</dbReference>
<name>A0ABV2BW50_9GAMM</name>
<sequence length="346" mass="39041">MLNHQFLTSLGWNPFFQQQLSLHEWEHYLPARVTQQHKNSLKVETSEGEINLPIMPSMPAITVGDWLLIDTQSAFLRLLERQNCFKRKAAGVQSAEQLIAANIDTAFIVCSLNHDFNLNRIERYLSLIHETQAEAVVVLTKKDCVDEYTGQLEQVRQLAPNINVVAINGLKPDCIDLLSPWVRTGKTIVMLGSSGSGKSTLSNQLLKQPIQQTAGIREQDSKGRHITTSRSLFLLPDGGLLIDTPGMRELQLFDCENGVSATFADITELALLCRFSDCQHQQEPGCAVKKAIDSGELEARRLKSYQKLHREQQHNHADLAEKRAKDKQLTQFYAKTQRDARKNKRG</sequence>
<comment type="caution">
    <text evidence="1">The sequence shown here is derived from an EMBL/GenBank/DDBJ whole genome shotgun (WGS) entry which is preliminary data.</text>
</comment>